<dbReference type="OrthoDB" id="1648091at2"/>
<reference evidence="5 6" key="1">
    <citation type="submission" date="2016-04" db="EMBL/GenBank/DDBJ databases">
        <authorList>
            <person name="Evans L.H."/>
            <person name="Alamgir A."/>
            <person name="Owens N."/>
            <person name="Weber N.D."/>
            <person name="Virtaneva K."/>
            <person name="Barbian K."/>
            <person name="Babar A."/>
            <person name="Rosenke K."/>
        </authorList>
    </citation>
    <scope>NUCLEOTIDE SEQUENCE [LARGE SCALE GENOMIC DNA]</scope>
    <source>
        <strain evidence="5 6">LMa1</strain>
    </source>
</reference>
<dbReference type="PROSITE" id="PS51085">
    <property type="entry name" value="2FE2S_FER_2"/>
    <property type="match status" value="1"/>
</dbReference>
<name>A0A1B7LG10_9FIRM</name>
<feature type="domain" description="2Fe-2S ferredoxin-type" evidence="4">
    <location>
        <begin position="7"/>
        <end position="89"/>
    </location>
</feature>
<dbReference type="EMBL" id="LYVF01000106">
    <property type="protein sequence ID" value="OAT83604.1"/>
    <property type="molecule type" value="Genomic_DNA"/>
</dbReference>
<evidence type="ECO:0000313" key="6">
    <source>
        <dbReference type="Proteomes" id="UP000078532"/>
    </source>
</evidence>
<comment type="cofactor">
    <cofactor evidence="3">
        <name>[2Fe-2S] cluster</name>
        <dbReference type="ChEBI" id="CHEBI:190135"/>
    </cofactor>
</comment>
<dbReference type="RefSeq" id="WP_066667456.1">
    <property type="nucleotide sequence ID" value="NZ_LYVF01000106.1"/>
</dbReference>
<keyword evidence="6" id="KW-1185">Reference proteome</keyword>
<dbReference type="InterPro" id="IPR006058">
    <property type="entry name" value="2Fe2S_fd_BS"/>
</dbReference>
<dbReference type="Gene3D" id="3.10.20.30">
    <property type="match status" value="1"/>
</dbReference>
<dbReference type="InterPro" id="IPR036010">
    <property type="entry name" value="2Fe-2S_ferredoxin-like_sf"/>
</dbReference>
<dbReference type="Pfam" id="PF13671">
    <property type="entry name" value="AAA_33"/>
    <property type="match status" value="1"/>
</dbReference>
<dbReference type="InterPro" id="IPR001041">
    <property type="entry name" value="2Fe-2S_ferredoxin-type"/>
</dbReference>
<dbReference type="GO" id="GO:0022904">
    <property type="term" value="P:respiratory electron transport chain"/>
    <property type="evidence" value="ECO:0007669"/>
    <property type="project" value="TreeGrafter"/>
</dbReference>
<dbReference type="GO" id="GO:0009055">
    <property type="term" value="F:electron transfer activity"/>
    <property type="evidence" value="ECO:0007669"/>
    <property type="project" value="InterPro"/>
</dbReference>
<evidence type="ECO:0000256" key="2">
    <source>
        <dbReference type="ARBA" id="ARBA00009433"/>
    </source>
</evidence>
<comment type="similarity">
    <text evidence="2">Belongs to the succinate dehydrogenase/fumarate reductase iron-sulfur protein family.</text>
</comment>
<evidence type="ECO:0000256" key="3">
    <source>
        <dbReference type="ARBA" id="ARBA00034078"/>
    </source>
</evidence>
<accession>A0A1B7LG10</accession>
<sequence length="322" mass="35538">MATEERGMVRVWRSDGGRFEQYDGVAYQGRTVLDVLVDIQSHYDPTLAFPVSCRRGLCGGCRIKVNGLEVPACRTPAGREMTLEPVSRERVLRDLVVRPRKPPVCLVLTGPPASGKSTVARGVLKAVDGRVALINGDQVAHLIYKCIYSGAQLDLKYRNIRSLAANFITRDYDLIIDDFFKRTADWEGLLAHLAAMQARTLTVRLTAPEDVLLDRNRLRAADEFLPAGRVLALAELERQNKLRADLVLNTAGRDEAEIISLLSSRFLLLAGATREERKKEQAVVAGDPRLQYHKRCFGPLMGNSCSAVPEDAARGGEANAVE</sequence>
<dbReference type="Proteomes" id="UP000078532">
    <property type="component" value="Unassembled WGS sequence"/>
</dbReference>
<gene>
    <name evidence="5" type="ORF">A6M21_07935</name>
</gene>
<evidence type="ECO:0000259" key="4">
    <source>
        <dbReference type="PROSITE" id="PS51085"/>
    </source>
</evidence>
<dbReference type="CDD" id="cd00207">
    <property type="entry name" value="fer2"/>
    <property type="match status" value="1"/>
</dbReference>
<dbReference type="STRING" id="1838280.A6M21_07935"/>
<dbReference type="GO" id="GO:0051537">
    <property type="term" value="F:2 iron, 2 sulfur cluster binding"/>
    <property type="evidence" value="ECO:0007669"/>
    <property type="project" value="InterPro"/>
</dbReference>
<organism evidence="5 6">
    <name type="scientific">Desulfotomaculum copahuensis</name>
    <dbReference type="NCBI Taxonomy" id="1838280"/>
    <lineage>
        <taxon>Bacteria</taxon>
        <taxon>Bacillati</taxon>
        <taxon>Bacillota</taxon>
        <taxon>Clostridia</taxon>
        <taxon>Eubacteriales</taxon>
        <taxon>Desulfotomaculaceae</taxon>
        <taxon>Desulfotomaculum</taxon>
    </lineage>
</organism>
<proteinExistence type="inferred from homology"/>
<dbReference type="PANTHER" id="PTHR11921">
    <property type="entry name" value="SUCCINATE DEHYDROGENASE IRON-SULFUR PROTEIN"/>
    <property type="match status" value="1"/>
</dbReference>
<dbReference type="Pfam" id="PF13085">
    <property type="entry name" value="Fer2_3"/>
    <property type="match status" value="1"/>
</dbReference>
<dbReference type="SUPFAM" id="SSF54292">
    <property type="entry name" value="2Fe-2S ferredoxin-like"/>
    <property type="match status" value="1"/>
</dbReference>
<dbReference type="Gene3D" id="3.40.50.300">
    <property type="entry name" value="P-loop containing nucleotide triphosphate hydrolases"/>
    <property type="match status" value="1"/>
</dbReference>
<comment type="caution">
    <text evidence="5">The sequence shown here is derived from an EMBL/GenBank/DDBJ whole genome shotgun (WGS) entry which is preliminary data.</text>
</comment>
<dbReference type="GO" id="GO:0009060">
    <property type="term" value="P:aerobic respiration"/>
    <property type="evidence" value="ECO:0007669"/>
    <property type="project" value="TreeGrafter"/>
</dbReference>
<dbReference type="SUPFAM" id="SSF52540">
    <property type="entry name" value="P-loop containing nucleoside triphosphate hydrolases"/>
    <property type="match status" value="1"/>
</dbReference>
<dbReference type="AlphaFoldDB" id="A0A1B7LG10"/>
<comment type="cofactor">
    <cofactor evidence="1">
        <name>[3Fe-4S] cluster</name>
        <dbReference type="ChEBI" id="CHEBI:21137"/>
    </cofactor>
</comment>
<evidence type="ECO:0000256" key="1">
    <source>
        <dbReference type="ARBA" id="ARBA00001927"/>
    </source>
</evidence>
<dbReference type="InterPro" id="IPR050573">
    <property type="entry name" value="SDH/FRD_Iron-Sulfur"/>
</dbReference>
<dbReference type="InterPro" id="IPR025192">
    <property type="entry name" value="Succ_DH/fum_Rdtase_N"/>
</dbReference>
<dbReference type="PANTHER" id="PTHR11921:SF29">
    <property type="entry name" value="SUCCINATE DEHYDROGENASE [UBIQUINONE] IRON-SULFUR SUBUNIT, MITOCHONDRIAL"/>
    <property type="match status" value="1"/>
</dbReference>
<dbReference type="InterPro" id="IPR027417">
    <property type="entry name" value="P-loop_NTPase"/>
</dbReference>
<dbReference type="PROSITE" id="PS00197">
    <property type="entry name" value="2FE2S_FER_1"/>
    <property type="match status" value="1"/>
</dbReference>
<protein>
    <recommendedName>
        <fullName evidence="4">2Fe-2S ferredoxin-type domain-containing protein</fullName>
    </recommendedName>
</protein>
<dbReference type="InterPro" id="IPR012675">
    <property type="entry name" value="Beta-grasp_dom_sf"/>
</dbReference>
<evidence type="ECO:0000313" key="5">
    <source>
        <dbReference type="EMBL" id="OAT83604.1"/>
    </source>
</evidence>